<keyword evidence="1" id="KW-0805">Transcription regulation</keyword>
<feature type="domain" description="HTH gntR-type" evidence="4">
    <location>
        <begin position="3"/>
        <end position="71"/>
    </location>
</feature>
<keyword evidence="3" id="KW-0804">Transcription</keyword>
<dbReference type="InterPro" id="IPR036390">
    <property type="entry name" value="WH_DNA-bd_sf"/>
</dbReference>
<dbReference type="Pfam" id="PF00392">
    <property type="entry name" value="GntR"/>
    <property type="match status" value="1"/>
</dbReference>
<reference evidence="5 6" key="1">
    <citation type="submission" date="2022-11" db="EMBL/GenBank/DDBJ databases">
        <title>Desulfobotulus tamanensis H1 sp. nov. - anaerobic, alkaliphilic, sulphate reducing bacterium isolated from terrestrial mud volcano.</title>
        <authorList>
            <person name="Frolova A."/>
            <person name="Merkel A.Y."/>
            <person name="Slobodkin A.I."/>
        </authorList>
    </citation>
    <scope>NUCLEOTIDE SEQUENCE [LARGE SCALE GENOMIC DNA]</scope>
    <source>
        <strain evidence="5 6">H1</strain>
    </source>
</reference>
<evidence type="ECO:0000256" key="3">
    <source>
        <dbReference type="ARBA" id="ARBA00023163"/>
    </source>
</evidence>
<evidence type="ECO:0000256" key="2">
    <source>
        <dbReference type="ARBA" id="ARBA00023125"/>
    </source>
</evidence>
<evidence type="ECO:0000256" key="1">
    <source>
        <dbReference type="ARBA" id="ARBA00023015"/>
    </source>
</evidence>
<accession>A0ABT3N5C0</accession>
<dbReference type="RefSeq" id="WP_265423528.1">
    <property type="nucleotide sequence ID" value="NZ_JAPFPW010000001.1"/>
</dbReference>
<dbReference type="Pfam" id="PF07729">
    <property type="entry name" value="FCD"/>
    <property type="match status" value="1"/>
</dbReference>
<dbReference type="PRINTS" id="PR00035">
    <property type="entry name" value="HTHGNTR"/>
</dbReference>
<proteinExistence type="predicted"/>
<dbReference type="Gene3D" id="1.20.120.530">
    <property type="entry name" value="GntR ligand-binding domain-like"/>
    <property type="match status" value="1"/>
</dbReference>
<organism evidence="5 6">
    <name type="scientific">Desulfobotulus pelophilus</name>
    <dbReference type="NCBI Taxonomy" id="2823377"/>
    <lineage>
        <taxon>Bacteria</taxon>
        <taxon>Pseudomonadati</taxon>
        <taxon>Thermodesulfobacteriota</taxon>
        <taxon>Desulfobacteria</taxon>
        <taxon>Desulfobacterales</taxon>
        <taxon>Desulfobacteraceae</taxon>
        <taxon>Desulfobotulus</taxon>
    </lineage>
</organism>
<comment type="caution">
    <text evidence="5">The sequence shown here is derived from an EMBL/GenBank/DDBJ whole genome shotgun (WGS) entry which is preliminary data.</text>
</comment>
<evidence type="ECO:0000259" key="4">
    <source>
        <dbReference type="PROSITE" id="PS50949"/>
    </source>
</evidence>
<dbReference type="Gene3D" id="1.10.10.10">
    <property type="entry name" value="Winged helix-like DNA-binding domain superfamily/Winged helix DNA-binding domain"/>
    <property type="match status" value="1"/>
</dbReference>
<protein>
    <submittedName>
        <fullName evidence="5">FCD domain-containing protein</fullName>
    </submittedName>
</protein>
<dbReference type="PROSITE" id="PS50949">
    <property type="entry name" value="HTH_GNTR"/>
    <property type="match status" value="1"/>
</dbReference>
<keyword evidence="2" id="KW-0238">DNA-binding</keyword>
<gene>
    <name evidence="5" type="ORF">OOT00_01540</name>
</gene>
<dbReference type="SUPFAM" id="SSF48008">
    <property type="entry name" value="GntR ligand-binding domain-like"/>
    <property type="match status" value="1"/>
</dbReference>
<dbReference type="SMART" id="SM00895">
    <property type="entry name" value="FCD"/>
    <property type="match status" value="1"/>
</dbReference>
<dbReference type="InterPro" id="IPR008920">
    <property type="entry name" value="TF_FadR/GntR_C"/>
</dbReference>
<dbReference type="SMART" id="SM00345">
    <property type="entry name" value="HTH_GNTR"/>
    <property type="match status" value="1"/>
</dbReference>
<dbReference type="InterPro" id="IPR036388">
    <property type="entry name" value="WH-like_DNA-bd_sf"/>
</dbReference>
<dbReference type="SUPFAM" id="SSF46785">
    <property type="entry name" value="Winged helix' DNA-binding domain"/>
    <property type="match status" value="1"/>
</dbReference>
<keyword evidence="6" id="KW-1185">Reference proteome</keyword>
<dbReference type="InterPro" id="IPR011711">
    <property type="entry name" value="GntR_C"/>
</dbReference>
<dbReference type="CDD" id="cd07377">
    <property type="entry name" value="WHTH_GntR"/>
    <property type="match status" value="1"/>
</dbReference>
<evidence type="ECO:0000313" key="5">
    <source>
        <dbReference type="EMBL" id="MCW7752665.1"/>
    </source>
</evidence>
<dbReference type="Proteomes" id="UP001209681">
    <property type="component" value="Unassembled WGS sequence"/>
</dbReference>
<sequence>MGVYTYERVLARIREMMEGGELQQGQRLPPERHLAERFGVSRHAVRQALQSLGERGLVIRRQGSGTLLMADSAEILAREMACLLTGTGSRMDALLEFRLLLEPQIAAVAAGRISQEQLERVEELIRMQEEGSGDFRELDARFHGLLAEATGNVIIREVMTSLAVLFDEGRSPGWLHPAREAHSLAGHRVILATLKKGDREGARQAMEAHIQTIRESLVGKEDPYEKP</sequence>
<evidence type="ECO:0000313" key="6">
    <source>
        <dbReference type="Proteomes" id="UP001209681"/>
    </source>
</evidence>
<dbReference type="PANTHER" id="PTHR43537">
    <property type="entry name" value="TRANSCRIPTIONAL REGULATOR, GNTR FAMILY"/>
    <property type="match status" value="1"/>
</dbReference>
<dbReference type="InterPro" id="IPR000524">
    <property type="entry name" value="Tscrpt_reg_HTH_GntR"/>
</dbReference>
<dbReference type="PANTHER" id="PTHR43537:SF5">
    <property type="entry name" value="UXU OPERON TRANSCRIPTIONAL REGULATOR"/>
    <property type="match status" value="1"/>
</dbReference>
<dbReference type="EMBL" id="JAPFPW010000001">
    <property type="protein sequence ID" value="MCW7752665.1"/>
    <property type="molecule type" value="Genomic_DNA"/>
</dbReference>
<name>A0ABT3N5C0_9BACT</name>